<organism evidence="4 5">
    <name type="scientific">Clostridium aestuarii</name>
    <dbReference type="NCBI Taxonomy" id="338193"/>
    <lineage>
        <taxon>Bacteria</taxon>
        <taxon>Bacillati</taxon>
        <taxon>Bacillota</taxon>
        <taxon>Clostridia</taxon>
        <taxon>Eubacteriales</taxon>
        <taxon>Clostridiaceae</taxon>
        <taxon>Clostridium</taxon>
    </lineage>
</organism>
<dbReference type="InterPro" id="IPR009057">
    <property type="entry name" value="Homeodomain-like_sf"/>
</dbReference>
<feature type="DNA-binding region" description="H-T-H motif" evidence="2">
    <location>
        <begin position="26"/>
        <end position="45"/>
    </location>
</feature>
<feature type="domain" description="HTH tetR-type" evidence="3">
    <location>
        <begin position="3"/>
        <end position="63"/>
    </location>
</feature>
<dbReference type="PANTHER" id="PTHR43479">
    <property type="entry name" value="ACREF/ENVCD OPERON REPRESSOR-RELATED"/>
    <property type="match status" value="1"/>
</dbReference>
<dbReference type="Proteomes" id="UP001078443">
    <property type="component" value="Unassembled WGS sequence"/>
</dbReference>
<dbReference type="PANTHER" id="PTHR43479:SF7">
    <property type="entry name" value="TETR-FAMILY TRANSCRIPTIONAL REGULATOR"/>
    <property type="match status" value="1"/>
</dbReference>
<proteinExistence type="predicted"/>
<dbReference type="Pfam" id="PF14278">
    <property type="entry name" value="TetR_C_8"/>
    <property type="match status" value="1"/>
</dbReference>
<keyword evidence="1 2" id="KW-0238">DNA-binding</keyword>
<gene>
    <name evidence="4" type="ORF">OW763_05590</name>
</gene>
<evidence type="ECO:0000256" key="1">
    <source>
        <dbReference type="ARBA" id="ARBA00023125"/>
    </source>
</evidence>
<evidence type="ECO:0000256" key="2">
    <source>
        <dbReference type="PROSITE-ProRule" id="PRU00335"/>
    </source>
</evidence>
<dbReference type="SUPFAM" id="SSF46689">
    <property type="entry name" value="Homeodomain-like"/>
    <property type="match status" value="1"/>
</dbReference>
<dbReference type="Pfam" id="PF00440">
    <property type="entry name" value="TetR_N"/>
    <property type="match status" value="1"/>
</dbReference>
<comment type="caution">
    <text evidence="4">The sequence shown here is derived from an EMBL/GenBank/DDBJ whole genome shotgun (WGS) entry which is preliminary data.</text>
</comment>
<dbReference type="InterPro" id="IPR050624">
    <property type="entry name" value="HTH-type_Tx_Regulator"/>
</dbReference>
<protein>
    <submittedName>
        <fullName evidence="4">TetR/AcrR family transcriptional regulator C-terminal domain-containing protein</fullName>
    </submittedName>
</protein>
<evidence type="ECO:0000313" key="4">
    <source>
        <dbReference type="EMBL" id="MCY6483820.1"/>
    </source>
</evidence>
<evidence type="ECO:0000259" key="3">
    <source>
        <dbReference type="PROSITE" id="PS50977"/>
    </source>
</evidence>
<evidence type="ECO:0000313" key="5">
    <source>
        <dbReference type="Proteomes" id="UP001078443"/>
    </source>
</evidence>
<keyword evidence="5" id="KW-1185">Reference proteome</keyword>
<dbReference type="RefSeq" id="WP_268040096.1">
    <property type="nucleotide sequence ID" value="NZ_JAPQER010000002.1"/>
</dbReference>
<accession>A0ABT4D0X2</accession>
<reference evidence="4" key="1">
    <citation type="submission" date="2022-12" db="EMBL/GenBank/DDBJ databases">
        <authorList>
            <person name="Wang J."/>
        </authorList>
    </citation>
    <scope>NUCLEOTIDE SEQUENCE</scope>
    <source>
        <strain evidence="4">HY-45-18</strain>
    </source>
</reference>
<sequence length="189" mass="22193">MSEITKKALAESLKKQLQTIPLAKITVNDIVNECGLTRRTLYYYFRDIYDLLEWIFKTELKKVLGKNKTYDTWQKGFLAILIYLSKNRKEVLNTYNSIDRDCLENHLHNEIFNLILEVVNELAKDLNVSEEDKKHVVKFYEIALVGTISDWIRNNMTEDPKKIIDNLDKIIGGDIYRALLKYEKKGKSN</sequence>
<dbReference type="PROSITE" id="PS50977">
    <property type="entry name" value="HTH_TETR_2"/>
    <property type="match status" value="1"/>
</dbReference>
<dbReference type="Gene3D" id="1.10.357.10">
    <property type="entry name" value="Tetracycline Repressor, domain 2"/>
    <property type="match status" value="1"/>
</dbReference>
<dbReference type="InterPro" id="IPR039532">
    <property type="entry name" value="TetR_C_Firmicutes"/>
</dbReference>
<dbReference type="EMBL" id="JAPQER010000002">
    <property type="protein sequence ID" value="MCY6483820.1"/>
    <property type="molecule type" value="Genomic_DNA"/>
</dbReference>
<dbReference type="InterPro" id="IPR001647">
    <property type="entry name" value="HTH_TetR"/>
</dbReference>
<name>A0ABT4D0X2_9CLOT</name>